<dbReference type="AlphaFoldDB" id="A0A2W5Q8E4"/>
<evidence type="ECO:0000313" key="3">
    <source>
        <dbReference type="Proteomes" id="UP000249135"/>
    </source>
</evidence>
<proteinExistence type="predicted"/>
<dbReference type="EMBL" id="QFPP01000179">
    <property type="protein sequence ID" value="PZQ73528.1"/>
    <property type="molecule type" value="Genomic_DNA"/>
</dbReference>
<accession>A0A2W5Q8E4</accession>
<feature type="transmembrane region" description="Helical" evidence="1">
    <location>
        <begin position="37"/>
        <end position="57"/>
    </location>
</feature>
<evidence type="ECO:0000256" key="1">
    <source>
        <dbReference type="SAM" id="Phobius"/>
    </source>
</evidence>
<gene>
    <name evidence="2" type="ORF">DI563_14605</name>
</gene>
<keyword evidence="1" id="KW-1133">Transmembrane helix</keyword>
<dbReference type="Proteomes" id="UP000249135">
    <property type="component" value="Unassembled WGS sequence"/>
</dbReference>
<evidence type="ECO:0008006" key="4">
    <source>
        <dbReference type="Google" id="ProtNLM"/>
    </source>
</evidence>
<comment type="caution">
    <text evidence="2">The sequence shown here is derived from an EMBL/GenBank/DDBJ whole genome shotgun (WGS) entry which is preliminary data.</text>
</comment>
<organism evidence="2 3">
    <name type="scientific">Variovorax paradoxus</name>
    <dbReference type="NCBI Taxonomy" id="34073"/>
    <lineage>
        <taxon>Bacteria</taxon>
        <taxon>Pseudomonadati</taxon>
        <taxon>Pseudomonadota</taxon>
        <taxon>Betaproteobacteria</taxon>
        <taxon>Burkholderiales</taxon>
        <taxon>Comamonadaceae</taxon>
        <taxon>Variovorax</taxon>
    </lineage>
</organism>
<keyword evidence="1" id="KW-0812">Transmembrane</keyword>
<protein>
    <recommendedName>
        <fullName evidence="4">Transmembrane protein</fullName>
    </recommendedName>
</protein>
<sequence>MHRAIWWHVLKVGLLSTVFFLFLVALAQVLPRWAVVVIFWLFALFVFFPAIFAVGPIGRRIGKHLNKTAISEAEKDR</sequence>
<evidence type="ECO:0000313" key="2">
    <source>
        <dbReference type="EMBL" id="PZQ73528.1"/>
    </source>
</evidence>
<keyword evidence="1" id="KW-0472">Membrane</keyword>
<name>A0A2W5Q8E4_VARPD</name>
<reference evidence="2 3" key="1">
    <citation type="submission" date="2017-08" db="EMBL/GenBank/DDBJ databases">
        <title>Infants hospitalized years apart are colonized by the same room-sourced microbial strains.</title>
        <authorList>
            <person name="Brooks B."/>
            <person name="Olm M.R."/>
            <person name="Firek B.A."/>
            <person name="Baker R."/>
            <person name="Thomas B.C."/>
            <person name="Morowitz M.J."/>
            <person name="Banfield J.F."/>
        </authorList>
    </citation>
    <scope>NUCLEOTIDE SEQUENCE [LARGE SCALE GENOMIC DNA]</scope>
    <source>
        <strain evidence="2">S2_005_003_R2_41</strain>
    </source>
</reference>